<organism evidence="2 3">
    <name type="scientific">Pichia sorbitophila (strain ATCC MYA-4447 / BCRC 22081 / CBS 7064 / NBRC 10061 / NRRL Y-12695)</name>
    <name type="common">Hybrid yeast</name>
    <dbReference type="NCBI Taxonomy" id="559304"/>
    <lineage>
        <taxon>Eukaryota</taxon>
        <taxon>Fungi</taxon>
        <taxon>Dikarya</taxon>
        <taxon>Ascomycota</taxon>
        <taxon>Saccharomycotina</taxon>
        <taxon>Pichiomycetes</taxon>
        <taxon>Debaryomycetaceae</taxon>
        <taxon>Millerozyma</taxon>
    </lineage>
</organism>
<dbReference type="InParanoid" id="G8YM93"/>
<dbReference type="HOGENOM" id="CLU_758612_0_0_1"/>
<feature type="transmembrane region" description="Helical" evidence="1">
    <location>
        <begin position="7"/>
        <end position="28"/>
    </location>
</feature>
<dbReference type="GO" id="GO:0031505">
    <property type="term" value="P:fungal-type cell wall organization"/>
    <property type="evidence" value="ECO:0007669"/>
    <property type="project" value="TreeGrafter"/>
</dbReference>
<dbReference type="GO" id="GO:0051285">
    <property type="term" value="C:cell cortex of cell tip"/>
    <property type="evidence" value="ECO:0007669"/>
    <property type="project" value="TreeGrafter"/>
</dbReference>
<feature type="transmembrane region" description="Helical" evidence="1">
    <location>
        <begin position="209"/>
        <end position="232"/>
    </location>
</feature>
<feature type="transmembrane region" description="Helical" evidence="1">
    <location>
        <begin position="287"/>
        <end position="310"/>
    </location>
</feature>
<accession>G8YM93</accession>
<evidence type="ECO:0000256" key="1">
    <source>
        <dbReference type="SAM" id="Phobius"/>
    </source>
</evidence>
<dbReference type="PANTHER" id="PTHR28019:SF2">
    <property type="entry name" value="CELL MEMBRANE PROTEIN YLR413W-RELATED"/>
    <property type="match status" value="1"/>
</dbReference>
<keyword evidence="3" id="KW-1185">Reference proteome</keyword>
<dbReference type="AlphaFoldDB" id="G8YM93"/>
<evidence type="ECO:0000313" key="3">
    <source>
        <dbReference type="Proteomes" id="UP000005222"/>
    </source>
</evidence>
<name>G8YM93_PICSO</name>
<proteinExistence type="predicted"/>
<protein>
    <submittedName>
        <fullName evidence="2">Piso0_001997 protein</fullName>
    </submittedName>
</protein>
<gene>
    <name evidence="2" type="primary">Piso0_001997</name>
    <name evidence="2" type="ORF">GNLVRS01_PISO0F02491g</name>
</gene>
<dbReference type="OMA" id="GYWGYCR"/>
<dbReference type="EMBL" id="FO082054">
    <property type="protein sequence ID" value="CCE88489.1"/>
    <property type="molecule type" value="Genomic_DNA"/>
</dbReference>
<keyword evidence="1" id="KW-1133">Transmembrane helix</keyword>
<sequence>MFRLFRLGIIVLSIATIILAAFGLVGSYKDESYLTKIYLLDMHLTDLNLAKLLTASTSHKRGLLPDITSSINLPSTAASDLDSAISDVVSGVKYNDMGLADVYSVSFWGYCRGSVKGSEKSKHGFDNTNVNFTWCSKPKPGYFVDPLSIFKHELNRTVNKEVSGNDVISSTIRSDLQTIVDKMTYKNLNLPGNLHDNLKLLNNLTKASFGLILVSILLAFISVVIQIVGCCVDPSNCCLSVLNFVLQFATFLTGAIGAGISTGAYYYVRGQINSNTKQYGVKSFLSIAFYALVWSSVASSILVIIFSLIGHCCGSGGGRKYKAVSPPSSPDMGYEYEKSSH</sequence>
<dbReference type="Proteomes" id="UP000005222">
    <property type="component" value="Chromosome F"/>
</dbReference>
<keyword evidence="1" id="KW-0472">Membrane</keyword>
<dbReference type="InterPro" id="IPR009571">
    <property type="entry name" value="SUR7/Rim9-like_fungi"/>
</dbReference>
<dbReference type="GO" id="GO:0005886">
    <property type="term" value="C:plasma membrane"/>
    <property type="evidence" value="ECO:0007669"/>
    <property type="project" value="InterPro"/>
</dbReference>
<reference evidence="2 3" key="1">
    <citation type="journal article" date="2012" name="G3 (Bethesda)">
        <title>Pichia sorbitophila, an interspecies yeast hybrid reveals early steps of genome resolution following polyploidization.</title>
        <authorList>
            <person name="Leh Louis V."/>
            <person name="Despons L."/>
            <person name="Friedrich A."/>
            <person name="Martin T."/>
            <person name="Durrens P."/>
            <person name="Casaregola S."/>
            <person name="Neuveglise C."/>
            <person name="Fairhead C."/>
            <person name="Marck C."/>
            <person name="Cruz J.A."/>
            <person name="Straub M.L."/>
            <person name="Kugler V."/>
            <person name="Sacerdot C."/>
            <person name="Uzunov Z."/>
            <person name="Thierry A."/>
            <person name="Weiss S."/>
            <person name="Bleykasten C."/>
            <person name="De Montigny J."/>
            <person name="Jacques N."/>
            <person name="Jung P."/>
            <person name="Lemaire M."/>
            <person name="Mallet S."/>
            <person name="Morel G."/>
            <person name="Richard G.F."/>
            <person name="Sarkar A."/>
            <person name="Savel G."/>
            <person name="Schacherer J."/>
            <person name="Seret M.L."/>
            <person name="Talla E."/>
            <person name="Samson G."/>
            <person name="Jubin C."/>
            <person name="Poulain J."/>
            <person name="Vacherie B."/>
            <person name="Barbe V."/>
            <person name="Pelletier E."/>
            <person name="Sherman D.J."/>
            <person name="Westhof E."/>
            <person name="Weissenbach J."/>
            <person name="Baret P.V."/>
            <person name="Wincker P."/>
            <person name="Gaillardin C."/>
            <person name="Dujon B."/>
            <person name="Souciet J.L."/>
        </authorList>
    </citation>
    <scope>NUCLEOTIDE SEQUENCE [LARGE SCALE GENOMIC DNA]</scope>
    <source>
        <strain evidence="3">ATCC MYA-4447 / BCRC 22081 / CBS 7064 / NBRC 10061 / NRRL Y-12695</strain>
    </source>
</reference>
<dbReference type="OrthoDB" id="4480814at2759"/>
<dbReference type="FunCoup" id="G8YM93">
    <property type="interactions" value="128"/>
</dbReference>
<dbReference type="InterPro" id="IPR052413">
    <property type="entry name" value="SUR7_domain"/>
</dbReference>
<feature type="transmembrane region" description="Helical" evidence="1">
    <location>
        <begin position="244"/>
        <end position="267"/>
    </location>
</feature>
<dbReference type="Pfam" id="PF06687">
    <property type="entry name" value="SUR7"/>
    <property type="match status" value="1"/>
</dbReference>
<evidence type="ECO:0000313" key="2">
    <source>
        <dbReference type="EMBL" id="CCE88489.1"/>
    </source>
</evidence>
<dbReference type="eggNOG" id="ENOG502S4UA">
    <property type="taxonomic scope" value="Eukaryota"/>
</dbReference>
<dbReference type="PANTHER" id="PTHR28019">
    <property type="entry name" value="CELL MEMBRANE PROTEIN YLR413W-RELATED"/>
    <property type="match status" value="1"/>
</dbReference>
<dbReference type="STRING" id="559304.G8YM93"/>
<keyword evidence="1" id="KW-0812">Transmembrane</keyword>